<gene>
    <name evidence="2" type="ORF">QBC33DRAFT_564343</name>
</gene>
<dbReference type="EMBL" id="MU839048">
    <property type="protein sequence ID" value="KAK1761891.1"/>
    <property type="molecule type" value="Genomic_DNA"/>
</dbReference>
<feature type="region of interest" description="Disordered" evidence="1">
    <location>
        <begin position="130"/>
        <end position="164"/>
    </location>
</feature>
<proteinExistence type="predicted"/>
<dbReference type="RefSeq" id="XP_060278104.1">
    <property type="nucleotide sequence ID" value="XM_060430370.1"/>
</dbReference>
<keyword evidence="3" id="KW-1185">Reference proteome</keyword>
<protein>
    <submittedName>
        <fullName evidence="2">Uncharacterized protein</fullName>
    </submittedName>
</protein>
<evidence type="ECO:0000313" key="2">
    <source>
        <dbReference type="EMBL" id="KAK1761891.1"/>
    </source>
</evidence>
<reference evidence="2" key="1">
    <citation type="submission" date="2023-06" db="EMBL/GenBank/DDBJ databases">
        <title>Genome-scale phylogeny and comparative genomics of the fungal order Sordariales.</title>
        <authorList>
            <consortium name="Lawrence Berkeley National Laboratory"/>
            <person name="Hensen N."/>
            <person name="Bonometti L."/>
            <person name="Westerberg I."/>
            <person name="Brannstrom I.O."/>
            <person name="Guillou S."/>
            <person name="Cros-Aarteil S."/>
            <person name="Calhoun S."/>
            <person name="Haridas S."/>
            <person name="Kuo A."/>
            <person name="Mondo S."/>
            <person name="Pangilinan J."/>
            <person name="Riley R."/>
            <person name="Labutti K."/>
            <person name="Andreopoulos B."/>
            <person name="Lipzen A."/>
            <person name="Chen C."/>
            <person name="Yanf M."/>
            <person name="Daum C."/>
            <person name="Ng V."/>
            <person name="Clum A."/>
            <person name="Steindorff A."/>
            <person name="Ohm R."/>
            <person name="Martin F."/>
            <person name="Silar P."/>
            <person name="Natvig D."/>
            <person name="Lalanne C."/>
            <person name="Gautier V."/>
            <person name="Ament-Velasquez S.L."/>
            <person name="Kruys A."/>
            <person name="Hutchinson M.I."/>
            <person name="Powell A.J."/>
            <person name="Barry K."/>
            <person name="Miller A.N."/>
            <person name="Grigoriev I.V."/>
            <person name="Debuchy R."/>
            <person name="Gladieux P."/>
            <person name="Thoren M.H."/>
            <person name="Johannesson H."/>
        </authorList>
    </citation>
    <scope>NUCLEOTIDE SEQUENCE</scope>
    <source>
        <strain evidence="2">8032-3</strain>
    </source>
</reference>
<dbReference type="Proteomes" id="UP001244011">
    <property type="component" value="Unassembled WGS sequence"/>
</dbReference>
<feature type="compositionally biased region" description="Low complexity" evidence="1">
    <location>
        <begin position="38"/>
        <end position="53"/>
    </location>
</feature>
<dbReference type="AlphaFoldDB" id="A0AAJ0FAY4"/>
<feature type="compositionally biased region" description="Pro residues" evidence="1">
    <location>
        <begin position="262"/>
        <end position="273"/>
    </location>
</feature>
<feature type="region of interest" description="Disordered" evidence="1">
    <location>
        <begin position="1"/>
        <end position="107"/>
    </location>
</feature>
<accession>A0AAJ0FAY4</accession>
<feature type="compositionally biased region" description="Basic residues" evidence="1">
    <location>
        <begin position="146"/>
        <end position="155"/>
    </location>
</feature>
<evidence type="ECO:0000256" key="1">
    <source>
        <dbReference type="SAM" id="MobiDB-lite"/>
    </source>
</evidence>
<feature type="compositionally biased region" description="Basic and acidic residues" evidence="1">
    <location>
        <begin position="1"/>
        <end position="11"/>
    </location>
</feature>
<evidence type="ECO:0000313" key="3">
    <source>
        <dbReference type="Proteomes" id="UP001244011"/>
    </source>
</evidence>
<organism evidence="2 3">
    <name type="scientific">Phialemonium atrogriseum</name>
    <dbReference type="NCBI Taxonomy" id="1093897"/>
    <lineage>
        <taxon>Eukaryota</taxon>
        <taxon>Fungi</taxon>
        <taxon>Dikarya</taxon>
        <taxon>Ascomycota</taxon>
        <taxon>Pezizomycotina</taxon>
        <taxon>Sordariomycetes</taxon>
        <taxon>Sordariomycetidae</taxon>
        <taxon>Cephalothecales</taxon>
        <taxon>Cephalothecaceae</taxon>
        <taxon>Phialemonium</taxon>
    </lineage>
</organism>
<feature type="compositionally biased region" description="Polar residues" evidence="1">
    <location>
        <begin position="86"/>
        <end position="101"/>
    </location>
</feature>
<comment type="caution">
    <text evidence="2">The sequence shown here is derived from an EMBL/GenBank/DDBJ whole genome shotgun (WGS) entry which is preliminary data.</text>
</comment>
<feature type="region of interest" description="Disordered" evidence="1">
    <location>
        <begin position="236"/>
        <end position="274"/>
    </location>
</feature>
<feature type="compositionally biased region" description="Basic and acidic residues" evidence="1">
    <location>
        <begin position="62"/>
        <end position="72"/>
    </location>
</feature>
<dbReference type="GeneID" id="85313557"/>
<name>A0AAJ0FAY4_9PEZI</name>
<sequence length="735" mass="79107">MSSSEPPRDPPGHQAPVKKTLGPAYLRQLKAKQDEITAGKGSRKSGSSVSSAGIPPPPISEDGQRSEGRVLDAKYLQRLKKKQETIMGSSRGSGQASSTASVHDCENCDSKQRGRVFEELGPDEEYYAQAPSTIPFGFNPSDGVPRHHAGSSAKKRTNETTPHMPAVDAESYKVPGAFEEALVQYAVQSPPSVPSPPPEMVQQATLQTFLRTSIQPPANGPPIVADHRQIHIHNNHHDNRQYYGPGPTPDAETPDRASQPSIPTPPSPAPPANPLLTWRTLGTIAALAGALLGAVADPRFVAGWQGHRAKVYVSGQVAAAWGCVVRPVACLGGGGERTTTMTMTTTTVYVAETELAGAGATPVVRMPVRPLVDLRGALMDGSVVVEAEVERSDPRRMAEGWLGGDGIEGAGADEAVEDEAIPDHHVGELVKLWDTLVLQKQQDGDSTSPHRSTSEIAKEACKFSDKFGLGFEDQVSHETNEVRAILRDMALFPAEGPMLKVWTGKSQSGKYHLDPATHTPLPATTWYTYRASVGAATRAVSASQEAVLAHLARIEGVVDRAVAFRVAQEERVRRWLDEAGGGVGPVNARSCRLALGLRDYKRVAGGKVRERRRAAVAEEKREDGGGGSDVVLAATDSHMALVRYAAEVSWAYCLMSGESLEATKRAHKALVADVRRCEKLAQEVRDLKTTIKARLGMVRSPGDFVAVMESDKEIRDFAEGLLAWLEEEAEMTEKD</sequence>